<organism evidence="2 3">
    <name type="scientific">Comamonas guangdongensis</name>
    <dbReference type="NCBI Taxonomy" id="510515"/>
    <lineage>
        <taxon>Bacteria</taxon>
        <taxon>Pseudomonadati</taxon>
        <taxon>Pseudomonadota</taxon>
        <taxon>Betaproteobacteria</taxon>
        <taxon>Burkholderiales</taxon>
        <taxon>Comamonadaceae</taxon>
        <taxon>Comamonas</taxon>
    </lineage>
</organism>
<evidence type="ECO:0000256" key="1">
    <source>
        <dbReference type="SAM" id="Phobius"/>
    </source>
</evidence>
<proteinExistence type="predicted"/>
<evidence type="ECO:0000313" key="2">
    <source>
        <dbReference type="EMBL" id="MEX8191302.1"/>
    </source>
</evidence>
<sequence length="339" mass="38126">MHIPQYWAQARLRHATGQRHGATVQRWGWSDHSQQEAETHARQRAQQALDALLAAPKTRNPDASFERMEWRGEYGLDGATPIREEVLERRGNTVLTRNSYGAHCLNTEQVAIADMDYPVPARPASLPWLSSLLLLAALAVTATQPAAWDARMLIGVVAAAALGLFCLRRWQSWARDRSAGAKALPPRQTALEHIRNLSQQHPDWGLRVYETPKGLRVIVTHALLHAQAPEVKTLFEGLRVDPLYAMLCERQQCFRARVSAKPWRMKMSGLSTMERGWPLEAQRLPARQQWVSDYEQAAARFAACRFVMRLGNPESCAEASEFVAWHDAACRAQSSLPLA</sequence>
<comment type="caution">
    <text evidence="2">The sequence shown here is derived from an EMBL/GenBank/DDBJ whole genome shotgun (WGS) entry which is preliminary data.</text>
</comment>
<accession>A0ABV3ZNM0</accession>
<evidence type="ECO:0000313" key="3">
    <source>
        <dbReference type="Proteomes" id="UP001561046"/>
    </source>
</evidence>
<keyword evidence="3" id="KW-1185">Reference proteome</keyword>
<evidence type="ECO:0008006" key="4">
    <source>
        <dbReference type="Google" id="ProtNLM"/>
    </source>
</evidence>
<gene>
    <name evidence="2" type="ORF">AB6724_00445</name>
</gene>
<dbReference type="Proteomes" id="UP001561046">
    <property type="component" value="Unassembled WGS sequence"/>
</dbReference>
<protein>
    <recommendedName>
        <fullName evidence="4">Transmembrane protein</fullName>
    </recommendedName>
</protein>
<dbReference type="EMBL" id="JBFYGN010000001">
    <property type="protein sequence ID" value="MEX8191302.1"/>
    <property type="molecule type" value="Genomic_DNA"/>
</dbReference>
<name>A0ABV3ZNM0_9BURK</name>
<reference evidence="2 3" key="1">
    <citation type="journal article" date="2013" name="Int. J. Syst. Evol. Microbiol.">
        <title>Comamonas guangdongensis sp. nov., isolated from subterranean forest sediment, and emended description of the genus Comamonas.</title>
        <authorList>
            <person name="Zhang J."/>
            <person name="Wang Y."/>
            <person name="Zhou S."/>
            <person name="Wu C."/>
            <person name="He J."/>
            <person name="Li F."/>
        </authorList>
    </citation>
    <scope>NUCLEOTIDE SEQUENCE [LARGE SCALE GENOMIC DNA]</scope>
    <source>
        <strain evidence="2 3">CCTCC AB2011133</strain>
    </source>
</reference>
<keyword evidence="1" id="KW-0472">Membrane</keyword>
<feature type="transmembrane region" description="Helical" evidence="1">
    <location>
        <begin position="150"/>
        <end position="167"/>
    </location>
</feature>
<keyword evidence="1" id="KW-1133">Transmembrane helix</keyword>
<dbReference type="RefSeq" id="WP_369336532.1">
    <property type="nucleotide sequence ID" value="NZ_JBFYGN010000001.1"/>
</dbReference>
<keyword evidence="1" id="KW-0812">Transmembrane</keyword>
<feature type="transmembrane region" description="Helical" evidence="1">
    <location>
        <begin position="125"/>
        <end position="144"/>
    </location>
</feature>